<dbReference type="EMBL" id="MU154603">
    <property type="protein sequence ID" value="KAF9492322.1"/>
    <property type="molecule type" value="Genomic_DNA"/>
</dbReference>
<organism evidence="1 2">
    <name type="scientific">Pleurotus eryngii</name>
    <name type="common">Boletus of the steppes</name>
    <dbReference type="NCBI Taxonomy" id="5323"/>
    <lineage>
        <taxon>Eukaryota</taxon>
        <taxon>Fungi</taxon>
        <taxon>Dikarya</taxon>
        <taxon>Basidiomycota</taxon>
        <taxon>Agaricomycotina</taxon>
        <taxon>Agaricomycetes</taxon>
        <taxon>Agaricomycetidae</taxon>
        <taxon>Agaricales</taxon>
        <taxon>Pleurotineae</taxon>
        <taxon>Pleurotaceae</taxon>
        <taxon>Pleurotus</taxon>
    </lineage>
</organism>
<comment type="caution">
    <text evidence="1">The sequence shown here is derived from an EMBL/GenBank/DDBJ whole genome shotgun (WGS) entry which is preliminary data.</text>
</comment>
<keyword evidence="2" id="KW-1185">Reference proteome</keyword>
<evidence type="ECO:0000313" key="1">
    <source>
        <dbReference type="EMBL" id="KAF9492322.1"/>
    </source>
</evidence>
<dbReference type="PROSITE" id="PS51257">
    <property type="entry name" value="PROKAR_LIPOPROTEIN"/>
    <property type="match status" value="1"/>
</dbReference>
<gene>
    <name evidence="1" type="ORF">BDN71DRAFT_1216481</name>
</gene>
<protein>
    <submittedName>
        <fullName evidence="1">Uncharacterized protein</fullName>
    </submittedName>
</protein>
<proteinExistence type="predicted"/>
<evidence type="ECO:0000313" key="2">
    <source>
        <dbReference type="Proteomes" id="UP000807025"/>
    </source>
</evidence>
<reference evidence="1" key="1">
    <citation type="submission" date="2020-11" db="EMBL/GenBank/DDBJ databases">
        <authorList>
            <consortium name="DOE Joint Genome Institute"/>
            <person name="Ahrendt S."/>
            <person name="Riley R."/>
            <person name="Andreopoulos W."/>
            <person name="Labutti K."/>
            <person name="Pangilinan J."/>
            <person name="Ruiz-Duenas F.J."/>
            <person name="Barrasa J.M."/>
            <person name="Sanchez-Garcia M."/>
            <person name="Camarero S."/>
            <person name="Miyauchi S."/>
            <person name="Serrano A."/>
            <person name="Linde D."/>
            <person name="Babiker R."/>
            <person name="Drula E."/>
            <person name="Ayuso-Fernandez I."/>
            <person name="Pacheco R."/>
            <person name="Padilla G."/>
            <person name="Ferreira P."/>
            <person name="Barriuso J."/>
            <person name="Kellner H."/>
            <person name="Castanera R."/>
            <person name="Alfaro M."/>
            <person name="Ramirez L."/>
            <person name="Pisabarro A.G."/>
            <person name="Kuo A."/>
            <person name="Tritt A."/>
            <person name="Lipzen A."/>
            <person name="He G."/>
            <person name="Yan M."/>
            <person name="Ng V."/>
            <person name="Cullen D."/>
            <person name="Martin F."/>
            <person name="Rosso M.-N."/>
            <person name="Henrissat B."/>
            <person name="Hibbett D."/>
            <person name="Martinez A.T."/>
            <person name="Grigoriev I.V."/>
        </authorList>
    </citation>
    <scope>NUCLEOTIDE SEQUENCE</scope>
    <source>
        <strain evidence="1">ATCC 90797</strain>
    </source>
</reference>
<sequence>MARSETILLFVRSQWSIISPNSTSASCSFCMVEHDASDDDNYSVRSLTSEPPSPGVGPGLCQCPGGACCSAEHIKRLVEDALGSGQGPVFIGCSFTVINGDIFNGPISHANVGGYKNNNLHNVTQLNSQVSTIPVPRLNHFARTVANFMRG</sequence>
<name>A0A9P6D5W4_PLEER</name>
<accession>A0A9P6D5W4</accession>
<dbReference type="AlphaFoldDB" id="A0A9P6D5W4"/>
<dbReference type="Proteomes" id="UP000807025">
    <property type="component" value="Unassembled WGS sequence"/>
</dbReference>